<keyword evidence="2" id="KW-1185">Reference proteome</keyword>
<gene>
    <name evidence="1" type="ORF">ACFR9U_21245</name>
</gene>
<dbReference type="Proteomes" id="UP001597119">
    <property type="component" value="Unassembled WGS sequence"/>
</dbReference>
<sequence length="186" mass="20465">MNDPTNSESVSIVQPAAEKYTRRTITVDLLYLDNESCDRCQGTEDALETALERIEPILDALDVGITVRDIHVSSLAAAEATQLAVSPTIRIDGQDIQPDYLENTCESCGDICECEGDVDCRLWRYRGEEYTTAPVDLLVEALVSAVAPNQRQLNRSREKQAYQLSSNVEGFFTGTDDDESDCGCGC</sequence>
<evidence type="ECO:0000313" key="2">
    <source>
        <dbReference type="Proteomes" id="UP001597119"/>
    </source>
</evidence>
<comment type="caution">
    <text evidence="1">The sequence shown here is derived from an EMBL/GenBank/DDBJ whole genome shotgun (WGS) entry which is preliminary data.</text>
</comment>
<dbReference type="Pfam" id="PF10865">
    <property type="entry name" value="DUF2703"/>
    <property type="match status" value="1"/>
</dbReference>
<dbReference type="EMBL" id="JBHUDJ010000015">
    <property type="protein sequence ID" value="MFD1589511.1"/>
    <property type="molecule type" value="Genomic_DNA"/>
</dbReference>
<name>A0ABD6CGS1_9EURY</name>
<dbReference type="AlphaFoldDB" id="A0ABD6CGS1"/>
<dbReference type="InterPro" id="IPR021219">
    <property type="entry name" value="DUF2703"/>
</dbReference>
<accession>A0ABD6CGS1</accession>
<protein>
    <submittedName>
        <fullName evidence="1">DUF2703 domain-containing protein</fullName>
    </submittedName>
</protein>
<organism evidence="1 2">
    <name type="scientific">Halorientalis brevis</name>
    <dbReference type="NCBI Taxonomy" id="1126241"/>
    <lineage>
        <taxon>Archaea</taxon>
        <taxon>Methanobacteriati</taxon>
        <taxon>Methanobacteriota</taxon>
        <taxon>Stenosarchaea group</taxon>
        <taxon>Halobacteria</taxon>
        <taxon>Halobacteriales</taxon>
        <taxon>Haloarculaceae</taxon>
        <taxon>Halorientalis</taxon>
    </lineage>
</organism>
<dbReference type="RefSeq" id="WP_247380959.1">
    <property type="nucleotide sequence ID" value="NZ_JALLGV010000009.1"/>
</dbReference>
<reference evidence="1 2" key="1">
    <citation type="journal article" date="2019" name="Int. J. Syst. Evol. Microbiol.">
        <title>The Global Catalogue of Microorganisms (GCM) 10K type strain sequencing project: providing services to taxonomists for standard genome sequencing and annotation.</title>
        <authorList>
            <consortium name="The Broad Institute Genomics Platform"/>
            <consortium name="The Broad Institute Genome Sequencing Center for Infectious Disease"/>
            <person name="Wu L."/>
            <person name="Ma J."/>
        </authorList>
    </citation>
    <scope>NUCLEOTIDE SEQUENCE [LARGE SCALE GENOMIC DNA]</scope>
    <source>
        <strain evidence="1 2">CGMCC 1.12125</strain>
    </source>
</reference>
<evidence type="ECO:0000313" key="1">
    <source>
        <dbReference type="EMBL" id="MFD1589511.1"/>
    </source>
</evidence>
<proteinExistence type="predicted"/>